<comment type="caution">
    <text evidence="1">The sequence shown here is derived from an EMBL/GenBank/DDBJ whole genome shotgun (WGS) entry which is preliminary data.</text>
</comment>
<gene>
    <name evidence="1" type="ORF">DL239_19420</name>
</gene>
<sequence length="76" mass="8119">MPEYPESAGMAALSICEALLLALKDLQVMPEHEISGILRDAAAFHENAAGTIAEIERNQKAAALINQINTNGNSTR</sequence>
<dbReference type="EMBL" id="QHLQ01000029">
    <property type="protein sequence ID" value="NIZ63139.1"/>
    <property type="molecule type" value="Genomic_DNA"/>
</dbReference>
<reference evidence="1 2" key="1">
    <citation type="submission" date="2018-05" db="EMBL/GenBank/DDBJ databases">
        <authorList>
            <person name="Zhang Y.-J."/>
        </authorList>
    </citation>
    <scope>NUCLEOTIDE SEQUENCE [LARGE SCALE GENOMIC DNA]</scope>
    <source>
        <strain evidence="1 2">CY04</strain>
    </source>
</reference>
<evidence type="ECO:0000313" key="1">
    <source>
        <dbReference type="EMBL" id="NIZ63139.1"/>
    </source>
</evidence>
<proteinExistence type="predicted"/>
<dbReference type="Proteomes" id="UP001429564">
    <property type="component" value="Unassembled WGS sequence"/>
</dbReference>
<keyword evidence="2" id="KW-1185">Reference proteome</keyword>
<name>A0ABX0WEB4_9RHOB</name>
<accession>A0ABX0WEB4</accession>
<dbReference type="RefSeq" id="WP_167685742.1">
    <property type="nucleotide sequence ID" value="NZ_QHLQ01000029.1"/>
</dbReference>
<evidence type="ECO:0000313" key="2">
    <source>
        <dbReference type="Proteomes" id="UP001429564"/>
    </source>
</evidence>
<organism evidence="1 2">
    <name type="scientific">Parasedimentitalea denitrificans</name>
    <dbReference type="NCBI Taxonomy" id="2211118"/>
    <lineage>
        <taxon>Bacteria</taxon>
        <taxon>Pseudomonadati</taxon>
        <taxon>Pseudomonadota</taxon>
        <taxon>Alphaproteobacteria</taxon>
        <taxon>Rhodobacterales</taxon>
        <taxon>Paracoccaceae</taxon>
        <taxon>Parasedimentitalea</taxon>
    </lineage>
</organism>
<protein>
    <submittedName>
        <fullName evidence="1">Uncharacterized protein</fullName>
    </submittedName>
</protein>